<dbReference type="EMBL" id="QFQZ01000001">
    <property type="protein sequence ID" value="PZR37388.1"/>
    <property type="molecule type" value="Genomic_DNA"/>
</dbReference>
<reference evidence="1 2" key="1">
    <citation type="submission" date="2017-08" db="EMBL/GenBank/DDBJ databases">
        <title>Infants hospitalized years apart are colonized by the same room-sourced microbial strains.</title>
        <authorList>
            <person name="Brooks B."/>
            <person name="Olm M.R."/>
            <person name="Firek B.A."/>
            <person name="Baker R."/>
            <person name="Thomas B.C."/>
            <person name="Morowitz M.J."/>
            <person name="Banfield J.F."/>
        </authorList>
    </citation>
    <scope>NUCLEOTIDE SEQUENCE [LARGE SCALE GENOMIC DNA]</scope>
    <source>
        <strain evidence="1">S2_003_000_R2_4</strain>
    </source>
</reference>
<sequence length="97" mass="11160">MGKDAVFTLKLEAQLRDAFLAEAQAVDRPASQIVRDLMRDYVRRQREARDHDAFVWSKVEAGRRDRLAGATTPNDEVETEFAARRRALEQEADEAER</sequence>
<dbReference type="Proteomes" id="UP000249393">
    <property type="component" value="Unassembled WGS sequence"/>
</dbReference>
<dbReference type="Gene3D" id="6.20.450.20">
    <property type="match status" value="1"/>
</dbReference>
<proteinExistence type="predicted"/>
<accession>A0A2W5WT74</accession>
<evidence type="ECO:0000313" key="1">
    <source>
        <dbReference type="EMBL" id="PZR37388.1"/>
    </source>
</evidence>
<evidence type="ECO:0000313" key="2">
    <source>
        <dbReference type="Proteomes" id="UP000249393"/>
    </source>
</evidence>
<name>A0A2W5WT74_9CAUL</name>
<protein>
    <submittedName>
        <fullName evidence="1">Antitoxin of toxin-antitoxin stability system</fullName>
    </submittedName>
</protein>
<organism evidence="1 2">
    <name type="scientific">Caulobacter segnis</name>
    <dbReference type="NCBI Taxonomy" id="88688"/>
    <lineage>
        <taxon>Bacteria</taxon>
        <taxon>Pseudomonadati</taxon>
        <taxon>Pseudomonadota</taxon>
        <taxon>Alphaproteobacteria</taxon>
        <taxon>Caulobacterales</taxon>
        <taxon>Caulobacteraceae</taxon>
        <taxon>Caulobacter</taxon>
    </lineage>
</organism>
<gene>
    <name evidence="1" type="ORF">DI526_00375</name>
</gene>
<comment type="caution">
    <text evidence="1">The sequence shown here is derived from an EMBL/GenBank/DDBJ whole genome shotgun (WGS) entry which is preliminary data.</text>
</comment>
<dbReference type="AlphaFoldDB" id="A0A2W5WT74"/>